<name>A0AAV4VJ94_9ARAC</name>
<feature type="domain" description="Endonuclease/exonuclease/phosphatase" evidence="1">
    <location>
        <begin position="2"/>
        <end position="54"/>
    </location>
</feature>
<sequence>METLIIGDFNSHSTRWGYRDVNPQGRIMEDFLDSSAETLIEESGHTFLSFKSSTSRLSRSKLKDPGHPSEWVTQEDDHLFNDDFNYYELLKALREIEGSKSAE</sequence>
<dbReference type="Pfam" id="PF14529">
    <property type="entry name" value="Exo_endo_phos_2"/>
    <property type="match status" value="1"/>
</dbReference>
<evidence type="ECO:0000259" key="1">
    <source>
        <dbReference type="Pfam" id="PF14529"/>
    </source>
</evidence>
<gene>
    <name evidence="2" type="ORF">CDAR_66061</name>
</gene>
<keyword evidence="3" id="KW-1185">Reference proteome</keyword>
<evidence type="ECO:0000313" key="3">
    <source>
        <dbReference type="Proteomes" id="UP001054837"/>
    </source>
</evidence>
<reference evidence="2 3" key="1">
    <citation type="submission" date="2021-06" db="EMBL/GenBank/DDBJ databases">
        <title>Caerostris darwini draft genome.</title>
        <authorList>
            <person name="Kono N."/>
            <person name="Arakawa K."/>
        </authorList>
    </citation>
    <scope>NUCLEOTIDE SEQUENCE [LARGE SCALE GENOMIC DNA]</scope>
</reference>
<dbReference type="Gene3D" id="3.60.10.10">
    <property type="entry name" value="Endonuclease/exonuclease/phosphatase"/>
    <property type="match status" value="1"/>
</dbReference>
<dbReference type="AlphaFoldDB" id="A0AAV4VJ94"/>
<protein>
    <recommendedName>
        <fullName evidence="1">Endonuclease/exonuclease/phosphatase domain-containing protein</fullName>
    </recommendedName>
</protein>
<dbReference type="SUPFAM" id="SSF56219">
    <property type="entry name" value="DNase I-like"/>
    <property type="match status" value="1"/>
</dbReference>
<evidence type="ECO:0000313" key="2">
    <source>
        <dbReference type="EMBL" id="GIY69510.1"/>
    </source>
</evidence>
<comment type="caution">
    <text evidence="2">The sequence shown here is derived from an EMBL/GenBank/DDBJ whole genome shotgun (WGS) entry which is preliminary data.</text>
</comment>
<accession>A0AAV4VJ94</accession>
<organism evidence="2 3">
    <name type="scientific">Caerostris darwini</name>
    <dbReference type="NCBI Taxonomy" id="1538125"/>
    <lineage>
        <taxon>Eukaryota</taxon>
        <taxon>Metazoa</taxon>
        <taxon>Ecdysozoa</taxon>
        <taxon>Arthropoda</taxon>
        <taxon>Chelicerata</taxon>
        <taxon>Arachnida</taxon>
        <taxon>Araneae</taxon>
        <taxon>Araneomorphae</taxon>
        <taxon>Entelegynae</taxon>
        <taxon>Araneoidea</taxon>
        <taxon>Araneidae</taxon>
        <taxon>Caerostris</taxon>
    </lineage>
</organism>
<dbReference type="InterPro" id="IPR036691">
    <property type="entry name" value="Endo/exonu/phosph_ase_sf"/>
</dbReference>
<proteinExistence type="predicted"/>
<dbReference type="EMBL" id="BPLQ01013046">
    <property type="protein sequence ID" value="GIY69510.1"/>
    <property type="molecule type" value="Genomic_DNA"/>
</dbReference>
<dbReference type="Proteomes" id="UP001054837">
    <property type="component" value="Unassembled WGS sequence"/>
</dbReference>
<dbReference type="GO" id="GO:0003824">
    <property type="term" value="F:catalytic activity"/>
    <property type="evidence" value="ECO:0007669"/>
    <property type="project" value="InterPro"/>
</dbReference>
<dbReference type="InterPro" id="IPR005135">
    <property type="entry name" value="Endo/exonuclease/phosphatase"/>
</dbReference>